<comment type="subcellular location">
    <subcellularLocation>
        <location evidence="9">Cell membrane</location>
        <topology evidence="9">Single-pass membrane protein</topology>
    </subcellularLocation>
    <subcellularLocation>
        <location evidence="1">Membrane</location>
    </subcellularLocation>
</comment>
<comment type="function">
    <text evidence="9">Essential subunit of the Sec protein translocation channel SecYEG. Clamps together the 2 halves of SecY. May contact the channel plug during translocation.</text>
</comment>
<evidence type="ECO:0000256" key="2">
    <source>
        <dbReference type="ARBA" id="ARBA00022448"/>
    </source>
</evidence>
<keyword evidence="4 9" id="KW-0812">Transmembrane</keyword>
<dbReference type="InterPro" id="IPR005807">
    <property type="entry name" value="SecE_bac"/>
</dbReference>
<dbReference type="Proteomes" id="UP000233491">
    <property type="component" value="Unassembled WGS sequence"/>
</dbReference>
<dbReference type="NCBIfam" id="TIGR00964">
    <property type="entry name" value="secE_bact"/>
    <property type="match status" value="1"/>
</dbReference>
<dbReference type="GO" id="GO:0009306">
    <property type="term" value="P:protein secretion"/>
    <property type="evidence" value="ECO:0007669"/>
    <property type="project" value="UniProtKB-UniRule"/>
</dbReference>
<dbReference type="GO" id="GO:0006605">
    <property type="term" value="P:protein targeting"/>
    <property type="evidence" value="ECO:0007669"/>
    <property type="project" value="UniProtKB-UniRule"/>
</dbReference>
<dbReference type="Gene3D" id="1.20.5.1030">
    <property type="entry name" value="Preprotein translocase secy subunit"/>
    <property type="match status" value="1"/>
</dbReference>
<organism evidence="10 11">
    <name type="scientific">Pleomorphomonas diazotrophica</name>
    <dbReference type="NCBI Taxonomy" id="1166257"/>
    <lineage>
        <taxon>Bacteria</taxon>
        <taxon>Pseudomonadati</taxon>
        <taxon>Pseudomonadota</taxon>
        <taxon>Alphaproteobacteria</taxon>
        <taxon>Hyphomicrobiales</taxon>
        <taxon>Pleomorphomonadaceae</taxon>
        <taxon>Pleomorphomonas</taxon>
    </lineage>
</organism>
<dbReference type="HAMAP" id="MF_00422">
    <property type="entry name" value="SecE"/>
    <property type="match status" value="1"/>
</dbReference>
<gene>
    <name evidence="9" type="primary">secE</name>
    <name evidence="10" type="ORF">CXZ10_21155</name>
</gene>
<keyword evidence="7 9" id="KW-0811">Translocation</keyword>
<dbReference type="Pfam" id="PF00584">
    <property type="entry name" value="SecE"/>
    <property type="match status" value="1"/>
</dbReference>
<dbReference type="GO" id="GO:0043952">
    <property type="term" value="P:protein transport by the Sec complex"/>
    <property type="evidence" value="ECO:0007669"/>
    <property type="project" value="UniProtKB-UniRule"/>
</dbReference>
<keyword evidence="5 9" id="KW-0653">Protein transport</keyword>
<dbReference type="GO" id="GO:0005886">
    <property type="term" value="C:plasma membrane"/>
    <property type="evidence" value="ECO:0007669"/>
    <property type="project" value="UniProtKB-SubCell"/>
</dbReference>
<evidence type="ECO:0000256" key="1">
    <source>
        <dbReference type="ARBA" id="ARBA00004370"/>
    </source>
</evidence>
<evidence type="ECO:0000256" key="8">
    <source>
        <dbReference type="ARBA" id="ARBA00023136"/>
    </source>
</evidence>
<dbReference type="PANTHER" id="PTHR33910:SF1">
    <property type="entry name" value="PROTEIN TRANSLOCASE SUBUNIT SECE"/>
    <property type="match status" value="1"/>
</dbReference>
<name>A0A1I4WTZ4_9HYPH</name>
<evidence type="ECO:0000256" key="4">
    <source>
        <dbReference type="ARBA" id="ARBA00022692"/>
    </source>
</evidence>
<keyword evidence="3 9" id="KW-1003">Cell membrane</keyword>
<comment type="caution">
    <text evidence="10">The sequence shown here is derived from an EMBL/GenBank/DDBJ whole genome shotgun (WGS) entry which is preliminary data.</text>
</comment>
<evidence type="ECO:0000313" key="11">
    <source>
        <dbReference type="Proteomes" id="UP000233491"/>
    </source>
</evidence>
<dbReference type="RefSeq" id="WP_026789304.1">
    <property type="nucleotide sequence ID" value="NZ_FOUQ01000022.1"/>
</dbReference>
<keyword evidence="2 9" id="KW-0813">Transport</keyword>
<evidence type="ECO:0000256" key="3">
    <source>
        <dbReference type="ARBA" id="ARBA00022475"/>
    </source>
</evidence>
<keyword evidence="8 9" id="KW-0472">Membrane</keyword>
<comment type="similarity">
    <text evidence="9">Belongs to the SecE/SEC61-gamma family.</text>
</comment>
<sequence>MAKTSPLEFLQQVRTEAGKVTWPTRRETAITTTMVFIMAILAAIFFLVADMIMNWGVGLLLGLSG</sequence>
<proteinExistence type="inferred from homology"/>
<evidence type="ECO:0000256" key="9">
    <source>
        <dbReference type="HAMAP-Rule" id="MF_00422"/>
    </source>
</evidence>
<protein>
    <recommendedName>
        <fullName evidence="9">Protein translocase subunit SecE</fullName>
    </recommendedName>
</protein>
<dbReference type="OrthoDB" id="9812738at2"/>
<accession>A0A1I4WTZ4</accession>
<dbReference type="AlphaFoldDB" id="A0A1I4WTZ4"/>
<keyword evidence="6 9" id="KW-1133">Transmembrane helix</keyword>
<dbReference type="InterPro" id="IPR038379">
    <property type="entry name" value="SecE_sf"/>
</dbReference>
<comment type="subunit">
    <text evidence="9">Component of the Sec protein translocase complex. Heterotrimer consisting of SecY, SecE and SecG subunits. The heterotrimers can form oligomers, although 1 heterotrimer is thought to be able to translocate proteins. Interacts with the ribosome. Interacts with SecDF, and other proteins may be involved. Interacts with SecA.</text>
</comment>
<dbReference type="GO" id="GO:0065002">
    <property type="term" value="P:intracellular protein transmembrane transport"/>
    <property type="evidence" value="ECO:0007669"/>
    <property type="project" value="UniProtKB-UniRule"/>
</dbReference>
<dbReference type="PANTHER" id="PTHR33910">
    <property type="entry name" value="PROTEIN TRANSLOCASE SUBUNIT SECE"/>
    <property type="match status" value="1"/>
</dbReference>
<evidence type="ECO:0000313" key="10">
    <source>
        <dbReference type="EMBL" id="PKR87167.1"/>
    </source>
</evidence>
<dbReference type="GO" id="GO:0008320">
    <property type="term" value="F:protein transmembrane transporter activity"/>
    <property type="evidence" value="ECO:0007669"/>
    <property type="project" value="UniProtKB-UniRule"/>
</dbReference>
<evidence type="ECO:0000256" key="5">
    <source>
        <dbReference type="ARBA" id="ARBA00022927"/>
    </source>
</evidence>
<evidence type="ECO:0000256" key="6">
    <source>
        <dbReference type="ARBA" id="ARBA00022989"/>
    </source>
</evidence>
<dbReference type="EMBL" id="PJNW01000026">
    <property type="protein sequence ID" value="PKR87167.1"/>
    <property type="molecule type" value="Genomic_DNA"/>
</dbReference>
<evidence type="ECO:0000256" key="7">
    <source>
        <dbReference type="ARBA" id="ARBA00023010"/>
    </source>
</evidence>
<dbReference type="InterPro" id="IPR001901">
    <property type="entry name" value="Translocase_SecE/Sec61-g"/>
</dbReference>
<reference evidence="10 11" key="1">
    <citation type="submission" date="2017-12" db="EMBL/GenBank/DDBJ databases">
        <title>Anaerobic carbon monoxide metabolism by Pleomorphomonas carboxyditropha sp. nov., a new mesophilic hydrogenogenic carboxidotroph.</title>
        <authorList>
            <person name="Esquivel-Elizondo S."/>
            <person name="Krajmalnik-Brown R."/>
        </authorList>
    </citation>
    <scope>NUCLEOTIDE SEQUENCE [LARGE SCALE GENOMIC DNA]</scope>
    <source>
        <strain evidence="10 11">R5-392</strain>
    </source>
</reference>
<feature type="transmembrane region" description="Helical" evidence="9">
    <location>
        <begin position="35"/>
        <end position="57"/>
    </location>
</feature>
<keyword evidence="11" id="KW-1185">Reference proteome</keyword>